<name>A0A1J5E132_9BACT</name>
<accession>A0A1J5E132</accession>
<dbReference type="SUPFAM" id="SSF46785">
    <property type="entry name" value="Winged helix' DNA-binding domain"/>
    <property type="match status" value="1"/>
</dbReference>
<evidence type="ECO:0000256" key="4">
    <source>
        <dbReference type="ARBA" id="ARBA00023015"/>
    </source>
</evidence>
<dbReference type="InterPro" id="IPR002481">
    <property type="entry name" value="FUR"/>
</dbReference>
<dbReference type="Gene3D" id="1.10.10.10">
    <property type="entry name" value="Winged helix-like DNA-binding domain superfamily/Winged helix DNA-binding domain"/>
    <property type="match status" value="1"/>
</dbReference>
<sequence length="137" mass="16001">MQERIERLKEKGIVLTIQRLAVLEFLVENCTHPTVDDIYKSLKEKYPTISQATIYSCLELLRDAGEIQELSIHRDKACFDPNLRMHHHFFCKQCEKIFDVNIECPVSMQGWFDGNKVEEVQAYLYGVCEECRKKEGG</sequence>
<dbReference type="EMBL" id="MNYI01000061">
    <property type="protein sequence ID" value="OIP42073.1"/>
    <property type="molecule type" value="Genomic_DNA"/>
</dbReference>
<dbReference type="CDD" id="cd07153">
    <property type="entry name" value="Fur_like"/>
    <property type="match status" value="1"/>
</dbReference>
<dbReference type="InterPro" id="IPR036388">
    <property type="entry name" value="WH-like_DNA-bd_sf"/>
</dbReference>
<evidence type="ECO:0000313" key="8">
    <source>
        <dbReference type="EMBL" id="OIP42073.1"/>
    </source>
</evidence>
<keyword evidence="2" id="KW-0678">Repressor</keyword>
<dbReference type="PANTHER" id="PTHR33202">
    <property type="entry name" value="ZINC UPTAKE REGULATION PROTEIN"/>
    <property type="match status" value="1"/>
</dbReference>
<feature type="binding site" evidence="7">
    <location>
        <position position="128"/>
    </location>
    <ligand>
        <name>Zn(2+)</name>
        <dbReference type="ChEBI" id="CHEBI:29105"/>
    </ligand>
</feature>
<dbReference type="GO" id="GO:0008270">
    <property type="term" value="F:zinc ion binding"/>
    <property type="evidence" value="ECO:0007669"/>
    <property type="project" value="TreeGrafter"/>
</dbReference>
<keyword evidence="4" id="KW-0805">Transcription regulation</keyword>
<evidence type="ECO:0008006" key="10">
    <source>
        <dbReference type="Google" id="ProtNLM"/>
    </source>
</evidence>
<reference evidence="8 9" key="1">
    <citation type="journal article" date="2016" name="Environ. Microbiol.">
        <title>Genomic resolution of a cold subsurface aquifer community provides metabolic insights for novel microbes adapted to high CO concentrations.</title>
        <authorList>
            <person name="Probst A.J."/>
            <person name="Castelle C.J."/>
            <person name="Singh A."/>
            <person name="Brown C.T."/>
            <person name="Anantharaman K."/>
            <person name="Sharon I."/>
            <person name="Hug L.A."/>
            <person name="Burstein D."/>
            <person name="Emerson J.B."/>
            <person name="Thomas B.C."/>
            <person name="Banfield J.F."/>
        </authorList>
    </citation>
    <scope>NUCLEOTIDE SEQUENCE [LARGE SCALE GENOMIC DNA]</scope>
    <source>
        <strain evidence="8">CG2_30_40_21</strain>
    </source>
</reference>
<keyword evidence="3 7" id="KW-0862">Zinc</keyword>
<evidence type="ECO:0000313" key="9">
    <source>
        <dbReference type="Proteomes" id="UP000183085"/>
    </source>
</evidence>
<comment type="caution">
    <text evidence="8">The sequence shown here is derived from an EMBL/GenBank/DDBJ whole genome shotgun (WGS) entry which is preliminary data.</text>
</comment>
<dbReference type="GO" id="GO:0000976">
    <property type="term" value="F:transcription cis-regulatory region binding"/>
    <property type="evidence" value="ECO:0007669"/>
    <property type="project" value="TreeGrafter"/>
</dbReference>
<dbReference type="Pfam" id="PF01475">
    <property type="entry name" value="FUR"/>
    <property type="match status" value="1"/>
</dbReference>
<dbReference type="PANTHER" id="PTHR33202:SF8">
    <property type="entry name" value="PEROXIDE-RESPONSIVE REPRESSOR PERR"/>
    <property type="match status" value="1"/>
</dbReference>
<evidence type="ECO:0000256" key="3">
    <source>
        <dbReference type="ARBA" id="ARBA00022833"/>
    </source>
</evidence>
<evidence type="ECO:0000256" key="6">
    <source>
        <dbReference type="ARBA" id="ARBA00023163"/>
    </source>
</evidence>
<keyword evidence="7" id="KW-0479">Metal-binding</keyword>
<feature type="binding site" evidence="7">
    <location>
        <position position="94"/>
    </location>
    <ligand>
        <name>Zn(2+)</name>
        <dbReference type="ChEBI" id="CHEBI:29105"/>
    </ligand>
</feature>
<dbReference type="Gene3D" id="3.30.1490.190">
    <property type="match status" value="1"/>
</dbReference>
<dbReference type="InterPro" id="IPR036390">
    <property type="entry name" value="WH_DNA-bd_sf"/>
</dbReference>
<evidence type="ECO:0000256" key="1">
    <source>
        <dbReference type="ARBA" id="ARBA00007957"/>
    </source>
</evidence>
<feature type="binding site" evidence="7">
    <location>
        <position position="131"/>
    </location>
    <ligand>
        <name>Zn(2+)</name>
        <dbReference type="ChEBI" id="CHEBI:29105"/>
    </ligand>
</feature>
<evidence type="ECO:0000256" key="2">
    <source>
        <dbReference type="ARBA" id="ARBA00022491"/>
    </source>
</evidence>
<keyword evidence="5" id="KW-0238">DNA-binding</keyword>
<dbReference type="InterPro" id="IPR043135">
    <property type="entry name" value="Fur_C"/>
</dbReference>
<evidence type="ECO:0000256" key="7">
    <source>
        <dbReference type="PIRSR" id="PIRSR602481-1"/>
    </source>
</evidence>
<comment type="similarity">
    <text evidence="1">Belongs to the Fur family.</text>
</comment>
<protein>
    <recommendedName>
        <fullName evidence="10">Transcriptional repressor</fullName>
    </recommendedName>
</protein>
<feature type="binding site" evidence="7">
    <location>
        <position position="91"/>
    </location>
    <ligand>
        <name>Zn(2+)</name>
        <dbReference type="ChEBI" id="CHEBI:29105"/>
    </ligand>
</feature>
<gene>
    <name evidence="8" type="ORF">AUJ95_02215</name>
</gene>
<dbReference type="STRING" id="1817895.AUJ95_02215"/>
<dbReference type="GO" id="GO:0003700">
    <property type="term" value="F:DNA-binding transcription factor activity"/>
    <property type="evidence" value="ECO:0007669"/>
    <property type="project" value="InterPro"/>
</dbReference>
<dbReference type="Proteomes" id="UP000183085">
    <property type="component" value="Unassembled WGS sequence"/>
</dbReference>
<comment type="cofactor">
    <cofactor evidence="7">
        <name>Zn(2+)</name>
        <dbReference type="ChEBI" id="CHEBI:29105"/>
    </cofactor>
    <text evidence="7">Binds 1 zinc ion per subunit.</text>
</comment>
<dbReference type="AlphaFoldDB" id="A0A1J5E132"/>
<proteinExistence type="inferred from homology"/>
<keyword evidence="6" id="KW-0804">Transcription</keyword>
<organism evidence="8 9">
    <name type="scientific">Candidatus Desantisbacteria bacterium CG2_30_40_21</name>
    <dbReference type="NCBI Taxonomy" id="1817895"/>
    <lineage>
        <taxon>Bacteria</taxon>
        <taxon>Candidatus Desantisiibacteriota</taxon>
    </lineage>
</organism>
<dbReference type="GO" id="GO:0045892">
    <property type="term" value="P:negative regulation of DNA-templated transcription"/>
    <property type="evidence" value="ECO:0007669"/>
    <property type="project" value="TreeGrafter"/>
</dbReference>
<dbReference type="GO" id="GO:1900376">
    <property type="term" value="P:regulation of secondary metabolite biosynthetic process"/>
    <property type="evidence" value="ECO:0007669"/>
    <property type="project" value="TreeGrafter"/>
</dbReference>
<evidence type="ECO:0000256" key="5">
    <source>
        <dbReference type="ARBA" id="ARBA00023125"/>
    </source>
</evidence>